<reference evidence="1 2" key="1">
    <citation type="submission" date="2017-06" db="EMBL/GenBank/DDBJ databases">
        <title>Genome sequencing of cyanobaciteial culture collection at National Institute for Environmental Studies (NIES).</title>
        <authorList>
            <person name="Hirose Y."/>
            <person name="Shimura Y."/>
            <person name="Fujisawa T."/>
            <person name="Nakamura Y."/>
            <person name="Kawachi M."/>
        </authorList>
    </citation>
    <scope>NUCLEOTIDE SEQUENCE [LARGE SCALE GENOMIC DNA]</scope>
    <source>
        <strain evidence="1 2">NIES-21</strain>
    </source>
</reference>
<evidence type="ECO:0000313" key="2">
    <source>
        <dbReference type="Proteomes" id="UP000218287"/>
    </source>
</evidence>
<protein>
    <recommendedName>
        <fullName evidence="3">Phytanoyl-CoA dioxygenase</fullName>
    </recommendedName>
</protein>
<sequence>MNFLLPKIQKRIFKKIYQIPFVKQQNDIAYQMAINKHKTNLPIISKDDLELVEKINHEGVAITSLDNLGITSNPQLLQTAQHLTSQIQLDINSDDNQYVIHASSQQIMAYPTIFLWGLEQRLLNIIEHYIGLPVAYHGTYFRRDLANQLEKGSRLWHLDPEDRKVLKIIVYVNDVSENHGPFQYIPLSLTSNIVQYLKYNYGYIPNNTMQKVISPDNYKSCIGSSGTVIFAGTGSIFHRGKAPEASDRFTIFFDYTSRRKKELFYINNYLPYQALLKLSTNLSVQQKQSLFWKEYLE</sequence>
<evidence type="ECO:0000313" key="1">
    <source>
        <dbReference type="EMBL" id="BAY18593.1"/>
    </source>
</evidence>
<dbReference type="OrthoDB" id="467001at2"/>
<organism evidence="1 2">
    <name type="scientific">Anabaenopsis circularis NIES-21</name>
    <dbReference type="NCBI Taxonomy" id="1085406"/>
    <lineage>
        <taxon>Bacteria</taxon>
        <taxon>Bacillati</taxon>
        <taxon>Cyanobacteriota</taxon>
        <taxon>Cyanophyceae</taxon>
        <taxon>Nostocales</taxon>
        <taxon>Nodulariaceae</taxon>
        <taxon>Anabaenopsis</taxon>
    </lineage>
</organism>
<dbReference type="Proteomes" id="UP000218287">
    <property type="component" value="Chromosome"/>
</dbReference>
<dbReference type="EMBL" id="AP018174">
    <property type="protein sequence ID" value="BAY18593.1"/>
    <property type="molecule type" value="Genomic_DNA"/>
</dbReference>
<dbReference type="AlphaFoldDB" id="A0A1Z4GM66"/>
<dbReference type="SUPFAM" id="SSF51197">
    <property type="entry name" value="Clavaminate synthase-like"/>
    <property type="match status" value="1"/>
</dbReference>
<name>A0A1Z4GM66_9CYAN</name>
<gene>
    <name evidence="1" type="ORF">NIES21_44410</name>
</gene>
<evidence type="ECO:0008006" key="3">
    <source>
        <dbReference type="Google" id="ProtNLM"/>
    </source>
</evidence>
<dbReference type="Gene3D" id="2.60.120.620">
    <property type="entry name" value="q2cbj1_9rhob like domain"/>
    <property type="match status" value="1"/>
</dbReference>
<accession>A0A1Z4GM66</accession>
<keyword evidence="2" id="KW-1185">Reference proteome</keyword>
<proteinExistence type="predicted"/>